<dbReference type="EMBL" id="QXFW01002305">
    <property type="protein sequence ID" value="KAE8979913.1"/>
    <property type="molecule type" value="Genomic_DNA"/>
</dbReference>
<comment type="caution">
    <text evidence="3">The sequence shown here is derived from an EMBL/GenBank/DDBJ whole genome shotgun (WGS) entry which is preliminary data.</text>
</comment>
<dbReference type="EMBL" id="QXGD01002425">
    <property type="protein sequence ID" value="KAE9188833.1"/>
    <property type="molecule type" value="Genomic_DNA"/>
</dbReference>
<evidence type="ECO:0000313" key="8">
    <source>
        <dbReference type="EMBL" id="KAE9188833.1"/>
    </source>
</evidence>
<evidence type="ECO:0000313" key="20">
    <source>
        <dbReference type="Proteomes" id="UP000486351"/>
    </source>
</evidence>
<dbReference type="Proteomes" id="UP000440732">
    <property type="component" value="Unassembled WGS sequence"/>
</dbReference>
<evidence type="ECO:0000313" key="17">
    <source>
        <dbReference type="Proteomes" id="UP000441208"/>
    </source>
</evidence>
<reference evidence="18 19" key="1">
    <citation type="submission" date="2018-09" db="EMBL/GenBank/DDBJ databases">
        <title>Genomic investigation of the strawberry pathogen Phytophthora fragariae indicates pathogenicity is determined by transcriptional variation in three key races.</title>
        <authorList>
            <person name="Adams T.M."/>
            <person name="Armitage A.D."/>
            <person name="Sobczyk M.K."/>
            <person name="Bates H.J."/>
            <person name="Dunwell J.M."/>
            <person name="Nellist C.F."/>
            <person name="Harrison R.J."/>
        </authorList>
    </citation>
    <scope>NUCLEOTIDE SEQUENCE [LARGE SCALE GENOMIC DNA]</scope>
    <source>
        <strain evidence="10 14">A4</strain>
        <strain evidence="8 15">BC-1</strain>
        <strain evidence="9 19">BC-23</strain>
        <strain evidence="7 13">NOV-27</strain>
        <strain evidence="6 16">NOV-5</strain>
        <strain evidence="4 17">NOV-71</strain>
        <strain evidence="11 20">NOV-77</strain>
        <strain evidence="2 12">NOV-9</strain>
        <strain evidence="5 21">ONT-3</strain>
        <strain evidence="3 18">SCRP245</strain>
    </source>
</reference>
<dbReference type="EMBL" id="QXFY01000222">
    <property type="protein sequence ID" value="KAE9351555.1"/>
    <property type="molecule type" value="Genomic_DNA"/>
</dbReference>
<name>A0A6A3IJK3_9STRA</name>
<sequence>MLLTVGANWWGHMFVIGLMTSLWPGNSTNCSSEKAASLTARLNGGASSRKWRSLSSVPPATSRTC</sequence>
<feature type="chain" id="PRO_5036379743" evidence="1">
    <location>
        <begin position="28"/>
        <end position="65"/>
    </location>
</feature>
<evidence type="ECO:0000313" key="4">
    <source>
        <dbReference type="EMBL" id="KAE9077313.1"/>
    </source>
</evidence>
<evidence type="ECO:0000313" key="3">
    <source>
        <dbReference type="EMBL" id="KAE8979913.1"/>
    </source>
</evidence>
<evidence type="ECO:0000313" key="2">
    <source>
        <dbReference type="EMBL" id="KAE8927049.1"/>
    </source>
</evidence>
<evidence type="ECO:0000313" key="15">
    <source>
        <dbReference type="Proteomes" id="UP000440367"/>
    </source>
</evidence>
<evidence type="ECO:0000313" key="14">
    <source>
        <dbReference type="Proteomes" id="UP000437068"/>
    </source>
</evidence>
<evidence type="ECO:0000313" key="6">
    <source>
        <dbReference type="EMBL" id="KAE9108490.1"/>
    </source>
</evidence>
<evidence type="ECO:0000313" key="11">
    <source>
        <dbReference type="EMBL" id="KAE9351555.1"/>
    </source>
</evidence>
<dbReference type="EMBL" id="QXFZ01002419">
    <property type="protein sequence ID" value="KAE9077313.1"/>
    <property type="molecule type" value="Genomic_DNA"/>
</dbReference>
<dbReference type="Proteomes" id="UP000460718">
    <property type="component" value="Unassembled WGS sequence"/>
</dbReference>
<dbReference type="Proteomes" id="UP000440367">
    <property type="component" value="Unassembled WGS sequence"/>
</dbReference>
<keyword evidence="13" id="KW-1185">Reference proteome</keyword>
<dbReference type="Proteomes" id="UP000486351">
    <property type="component" value="Unassembled WGS sequence"/>
</dbReference>
<evidence type="ECO:0000313" key="12">
    <source>
        <dbReference type="Proteomes" id="UP000429523"/>
    </source>
</evidence>
<dbReference type="EMBL" id="QXGB01002442">
    <property type="protein sequence ID" value="KAE9177938.1"/>
    <property type="molecule type" value="Genomic_DNA"/>
</dbReference>
<organism evidence="3 18">
    <name type="scientific">Phytophthora fragariae</name>
    <dbReference type="NCBI Taxonomy" id="53985"/>
    <lineage>
        <taxon>Eukaryota</taxon>
        <taxon>Sar</taxon>
        <taxon>Stramenopiles</taxon>
        <taxon>Oomycota</taxon>
        <taxon>Peronosporomycetes</taxon>
        <taxon>Peronosporales</taxon>
        <taxon>Peronosporaceae</taxon>
        <taxon>Phytophthora</taxon>
    </lineage>
</organism>
<dbReference type="Proteomes" id="UP000429523">
    <property type="component" value="Unassembled WGS sequence"/>
</dbReference>
<dbReference type="Proteomes" id="UP000441208">
    <property type="component" value="Unassembled WGS sequence"/>
</dbReference>
<accession>A0A6A3IJK3</accession>
<evidence type="ECO:0000313" key="21">
    <source>
        <dbReference type="Proteomes" id="UP000488956"/>
    </source>
</evidence>
<proteinExistence type="predicted"/>
<evidence type="ECO:0000313" key="7">
    <source>
        <dbReference type="EMBL" id="KAE9177938.1"/>
    </source>
</evidence>
<evidence type="ECO:0000313" key="19">
    <source>
        <dbReference type="Proteomes" id="UP000476176"/>
    </source>
</evidence>
<dbReference type="Proteomes" id="UP000437068">
    <property type="component" value="Unassembled WGS sequence"/>
</dbReference>
<dbReference type="EMBL" id="QXGC01000178">
    <property type="protein sequence ID" value="KAE9246062.1"/>
    <property type="molecule type" value="Genomic_DNA"/>
</dbReference>
<gene>
    <name evidence="10" type="ORF">PF001_g22908</name>
    <name evidence="8" type="ORF">PF002_g25209</name>
    <name evidence="9" type="ORF">PF004_g4961</name>
    <name evidence="7" type="ORF">PF005_g24291</name>
    <name evidence="6" type="ORF">PF006_g20870</name>
    <name evidence="4" type="ORF">PF007_g24291</name>
    <name evidence="11" type="ORF">PF008_g5885</name>
    <name evidence="2" type="ORF">PF009_g22776</name>
    <name evidence="5" type="ORF">PF010_g21223</name>
    <name evidence="3" type="ORF">PF011_g22655</name>
</gene>
<evidence type="ECO:0000313" key="18">
    <source>
        <dbReference type="Proteomes" id="UP000460718"/>
    </source>
</evidence>
<dbReference type="EMBL" id="QXFX01001887">
    <property type="protein sequence ID" value="KAE9083416.1"/>
    <property type="molecule type" value="Genomic_DNA"/>
</dbReference>
<evidence type="ECO:0000256" key="1">
    <source>
        <dbReference type="SAM" id="SignalP"/>
    </source>
</evidence>
<dbReference type="Proteomes" id="UP000488956">
    <property type="component" value="Unassembled WGS sequence"/>
</dbReference>
<dbReference type="EMBL" id="QXGA01001866">
    <property type="protein sequence ID" value="KAE9108490.1"/>
    <property type="molecule type" value="Genomic_DNA"/>
</dbReference>
<keyword evidence="1" id="KW-0732">Signal</keyword>
<dbReference type="EMBL" id="QXGF01001920">
    <property type="protein sequence ID" value="KAE8927049.1"/>
    <property type="molecule type" value="Genomic_DNA"/>
</dbReference>
<feature type="signal peptide" evidence="1">
    <location>
        <begin position="1"/>
        <end position="27"/>
    </location>
</feature>
<dbReference type="AlphaFoldDB" id="A0A6A3IJK3"/>
<dbReference type="Proteomes" id="UP000433483">
    <property type="component" value="Unassembled WGS sequence"/>
</dbReference>
<evidence type="ECO:0000313" key="10">
    <source>
        <dbReference type="EMBL" id="KAE9283324.1"/>
    </source>
</evidence>
<dbReference type="EMBL" id="QXGE01002271">
    <property type="protein sequence ID" value="KAE9283324.1"/>
    <property type="molecule type" value="Genomic_DNA"/>
</dbReference>
<evidence type="ECO:0000313" key="5">
    <source>
        <dbReference type="EMBL" id="KAE9083416.1"/>
    </source>
</evidence>
<evidence type="ECO:0000313" key="16">
    <source>
        <dbReference type="Proteomes" id="UP000440732"/>
    </source>
</evidence>
<protein>
    <submittedName>
        <fullName evidence="3">Uncharacterized protein</fullName>
    </submittedName>
</protein>
<evidence type="ECO:0000313" key="9">
    <source>
        <dbReference type="EMBL" id="KAE9246062.1"/>
    </source>
</evidence>
<dbReference type="Proteomes" id="UP000476176">
    <property type="component" value="Unassembled WGS sequence"/>
</dbReference>
<evidence type="ECO:0000313" key="13">
    <source>
        <dbReference type="Proteomes" id="UP000433483"/>
    </source>
</evidence>